<dbReference type="EMBL" id="SPDV01000002">
    <property type="protein sequence ID" value="TFI59962.1"/>
    <property type="molecule type" value="Genomic_DNA"/>
</dbReference>
<dbReference type="PANTHER" id="PTHR44757">
    <property type="entry name" value="DIGUANYLATE CYCLASE DGCP"/>
    <property type="match status" value="1"/>
</dbReference>
<evidence type="ECO:0000313" key="3">
    <source>
        <dbReference type="EMBL" id="TFI59962.1"/>
    </source>
</evidence>
<organism evidence="3 4">
    <name type="scientific">Sphingomonas parva</name>
    <dbReference type="NCBI Taxonomy" id="2555898"/>
    <lineage>
        <taxon>Bacteria</taxon>
        <taxon>Pseudomonadati</taxon>
        <taxon>Pseudomonadota</taxon>
        <taxon>Alphaproteobacteria</taxon>
        <taxon>Sphingomonadales</taxon>
        <taxon>Sphingomonadaceae</taxon>
        <taxon>Sphingomonas</taxon>
    </lineage>
</organism>
<dbReference type="Pfam" id="PF00990">
    <property type="entry name" value="GGDEF"/>
    <property type="match status" value="1"/>
</dbReference>
<feature type="domain" description="GGDEF" evidence="2">
    <location>
        <begin position="71"/>
        <end position="194"/>
    </location>
</feature>
<dbReference type="NCBIfam" id="TIGR00254">
    <property type="entry name" value="GGDEF"/>
    <property type="match status" value="1"/>
</dbReference>
<name>A0A4Y8ZX39_9SPHN</name>
<dbReference type="AlphaFoldDB" id="A0A4Y8ZX39"/>
<evidence type="ECO:0000259" key="2">
    <source>
        <dbReference type="PROSITE" id="PS50887"/>
    </source>
</evidence>
<dbReference type="InterPro" id="IPR052155">
    <property type="entry name" value="Biofilm_reg_signaling"/>
</dbReference>
<evidence type="ECO:0000256" key="1">
    <source>
        <dbReference type="SAM" id="Coils"/>
    </source>
</evidence>
<dbReference type="Proteomes" id="UP000298213">
    <property type="component" value="Unassembled WGS sequence"/>
</dbReference>
<dbReference type="SUPFAM" id="SSF55073">
    <property type="entry name" value="Nucleotide cyclase"/>
    <property type="match status" value="1"/>
</dbReference>
<reference evidence="3 4" key="1">
    <citation type="submission" date="2019-03" db="EMBL/GenBank/DDBJ databases">
        <title>Genome sequence of Sphingomonas sp. 17J27-24.</title>
        <authorList>
            <person name="Kim M."/>
            <person name="Maeng S."/>
            <person name="Sathiyaraj S."/>
        </authorList>
    </citation>
    <scope>NUCLEOTIDE SEQUENCE [LARGE SCALE GENOMIC DNA]</scope>
    <source>
        <strain evidence="3 4">17J27-24</strain>
    </source>
</reference>
<accession>A0A4Y8ZX39</accession>
<gene>
    <name evidence="3" type="ORF">E2493_01545</name>
</gene>
<protein>
    <submittedName>
        <fullName evidence="3">Diguanylate cyclase</fullName>
    </submittedName>
</protein>
<proteinExistence type="predicted"/>
<keyword evidence="4" id="KW-1185">Reference proteome</keyword>
<dbReference type="PANTHER" id="PTHR44757:SF2">
    <property type="entry name" value="BIOFILM ARCHITECTURE MAINTENANCE PROTEIN MBAA"/>
    <property type="match status" value="1"/>
</dbReference>
<dbReference type="OrthoDB" id="384661at2"/>
<dbReference type="InterPro" id="IPR000160">
    <property type="entry name" value="GGDEF_dom"/>
</dbReference>
<dbReference type="PROSITE" id="PS50887">
    <property type="entry name" value="GGDEF"/>
    <property type="match status" value="1"/>
</dbReference>
<evidence type="ECO:0000313" key="4">
    <source>
        <dbReference type="Proteomes" id="UP000298213"/>
    </source>
</evidence>
<keyword evidence="1" id="KW-0175">Coiled coil</keyword>
<comment type="caution">
    <text evidence="3">The sequence shown here is derived from an EMBL/GenBank/DDBJ whole genome shotgun (WGS) entry which is preliminary data.</text>
</comment>
<dbReference type="RefSeq" id="WP_135083032.1">
    <property type="nucleotide sequence ID" value="NZ_SPDV01000002.1"/>
</dbReference>
<dbReference type="SMART" id="SM00267">
    <property type="entry name" value="GGDEF"/>
    <property type="match status" value="1"/>
</dbReference>
<feature type="coiled-coil region" evidence="1">
    <location>
        <begin position="13"/>
        <end position="40"/>
    </location>
</feature>
<dbReference type="Gene3D" id="3.30.70.270">
    <property type="match status" value="1"/>
</dbReference>
<dbReference type="InterPro" id="IPR043128">
    <property type="entry name" value="Rev_trsase/Diguanyl_cyclase"/>
</dbReference>
<sequence length="194" mass="20359">MSDQSTRFAAESSASLAQENELLRAALADAQRRIEQLEALAEGDALTGLANARRFAQEVERVAGHAARHGTPAALISFELKGIEAIVARHGEPVGQAAIAQVARTLGGLIRATDQLARTDEVGFGLLVDHLDQNSAIETGERLARCIARAPLDLAGAQIPLEVIVATTGIMPGDEAGAVLARAARNLSRAREEA</sequence>
<dbReference type="InterPro" id="IPR029787">
    <property type="entry name" value="Nucleotide_cyclase"/>
</dbReference>